<keyword evidence="3" id="KW-0479">Metal-binding</keyword>
<keyword evidence="6" id="KW-0106">Calcium</keyword>
<keyword evidence="4 7" id="KW-0732">Signal</keyword>
<dbReference type="PANTHER" id="PTHR45953:SF1">
    <property type="entry name" value="IDURONATE 2-SULFATASE"/>
    <property type="match status" value="1"/>
</dbReference>
<dbReference type="Proteomes" id="UP000292855">
    <property type="component" value="Unassembled WGS sequence"/>
</dbReference>
<evidence type="ECO:0000256" key="7">
    <source>
        <dbReference type="SAM" id="SignalP"/>
    </source>
</evidence>
<sequence length="506" mass="57956">MNTIKLYQIALTILCNTIFITPYASAQTKQEKPNVLFILIDDLKPAIRGFGDSAAITPNIDALIDRGVRFDRAYSNQAVCVASRNSLLLGSRPTSTGLYDFGRDIRQYYPDVVTLPEAFKTQGYFTQAIGKVFHIGHNTYNDPQSWSAPHFHEKIIEYLTMDKSQSELTVEEALFENHSWEYALKQIKGIPWESPNVPDEAYGDGRVANKAVLVLDSLQAQNQPFFLAVGFARPHLPFSVPKKYWDLYDAYELPLPKTEKHPSGAPDFAIKRFGEIEQYQHIPAYEENRRYPDSLKRQLIHGYYAGVSYVDAQIGKVLKELRRTGLDKNTIVVLWGDHGYLLGDMGMWTKHVNYELANRIPLVISYPEKILSGHASRSIVETVDIYPTLIQLSGLKLPANNPVPFDGESLVPLLTRKEHTIDYAYHCYPRDGWMGRAIRTDNYRLVEWTNLKNKNLDPQYEFYNYGPDLLEYKNQTDMNNKDFQETLDLLKQQPAYREPLAPSQAK</sequence>
<dbReference type="CDD" id="cd16030">
    <property type="entry name" value="iduronate-2-sulfatase"/>
    <property type="match status" value="1"/>
</dbReference>
<comment type="cofactor">
    <cofactor evidence="1">
        <name>Ca(2+)</name>
        <dbReference type="ChEBI" id="CHEBI:29108"/>
    </cofactor>
</comment>
<name>A0A4Q6XGX5_9SPHI</name>
<dbReference type="AlphaFoldDB" id="A0A4Q6XGX5"/>
<dbReference type="PANTHER" id="PTHR45953">
    <property type="entry name" value="IDURONATE 2-SULFATASE"/>
    <property type="match status" value="1"/>
</dbReference>
<proteinExistence type="inferred from homology"/>
<evidence type="ECO:0000313" key="10">
    <source>
        <dbReference type="Proteomes" id="UP000292855"/>
    </source>
</evidence>
<dbReference type="SUPFAM" id="SSF53649">
    <property type="entry name" value="Alkaline phosphatase-like"/>
    <property type="match status" value="1"/>
</dbReference>
<feature type="domain" description="Sulfatase N-terminal" evidence="8">
    <location>
        <begin position="33"/>
        <end position="394"/>
    </location>
</feature>
<dbReference type="InterPro" id="IPR035874">
    <property type="entry name" value="IDS"/>
</dbReference>
<evidence type="ECO:0000313" key="9">
    <source>
        <dbReference type="EMBL" id="RZF58325.1"/>
    </source>
</evidence>
<evidence type="ECO:0000259" key="8">
    <source>
        <dbReference type="Pfam" id="PF00884"/>
    </source>
</evidence>
<dbReference type="InterPro" id="IPR000917">
    <property type="entry name" value="Sulfatase_N"/>
</dbReference>
<feature type="chain" id="PRO_5020658467" evidence="7">
    <location>
        <begin position="27"/>
        <end position="506"/>
    </location>
</feature>
<dbReference type="GO" id="GO:0004423">
    <property type="term" value="F:iduronate-2-sulfatase activity"/>
    <property type="evidence" value="ECO:0007669"/>
    <property type="project" value="InterPro"/>
</dbReference>
<dbReference type="EMBL" id="SGIT01000004">
    <property type="protein sequence ID" value="RZF58325.1"/>
    <property type="molecule type" value="Genomic_DNA"/>
</dbReference>
<dbReference type="Gene3D" id="3.40.720.10">
    <property type="entry name" value="Alkaline Phosphatase, subunit A"/>
    <property type="match status" value="1"/>
</dbReference>
<keyword evidence="10" id="KW-1185">Reference proteome</keyword>
<dbReference type="RefSeq" id="WP_130142875.1">
    <property type="nucleotide sequence ID" value="NZ_SGIT01000004.1"/>
</dbReference>
<evidence type="ECO:0000256" key="5">
    <source>
        <dbReference type="ARBA" id="ARBA00022801"/>
    </source>
</evidence>
<protein>
    <submittedName>
        <fullName evidence="9">DUF229 domain-containing protein</fullName>
    </submittedName>
</protein>
<comment type="caution">
    <text evidence="9">The sequence shown here is derived from an EMBL/GenBank/DDBJ whole genome shotgun (WGS) entry which is preliminary data.</text>
</comment>
<comment type="similarity">
    <text evidence="2">Belongs to the sulfatase family.</text>
</comment>
<reference evidence="9 10" key="1">
    <citation type="submission" date="2019-02" db="EMBL/GenBank/DDBJ databases">
        <authorList>
            <person name="Li Y."/>
        </authorList>
    </citation>
    <scope>NUCLEOTIDE SEQUENCE [LARGE SCALE GENOMIC DNA]</scope>
    <source>
        <strain evidence="9 10">30C10-4-7</strain>
    </source>
</reference>
<dbReference type="OrthoDB" id="9789742at2"/>
<evidence type="ECO:0000256" key="6">
    <source>
        <dbReference type="ARBA" id="ARBA00022837"/>
    </source>
</evidence>
<dbReference type="GO" id="GO:0005737">
    <property type="term" value="C:cytoplasm"/>
    <property type="evidence" value="ECO:0007669"/>
    <property type="project" value="TreeGrafter"/>
</dbReference>
<dbReference type="InterPro" id="IPR024607">
    <property type="entry name" value="Sulfatase_CS"/>
</dbReference>
<dbReference type="PROSITE" id="PS00149">
    <property type="entry name" value="SULFATASE_2"/>
    <property type="match status" value="1"/>
</dbReference>
<dbReference type="GO" id="GO:0046872">
    <property type="term" value="F:metal ion binding"/>
    <property type="evidence" value="ECO:0007669"/>
    <property type="project" value="UniProtKB-KW"/>
</dbReference>
<evidence type="ECO:0000256" key="4">
    <source>
        <dbReference type="ARBA" id="ARBA00022729"/>
    </source>
</evidence>
<dbReference type="InterPro" id="IPR017850">
    <property type="entry name" value="Alkaline_phosphatase_core_sf"/>
</dbReference>
<evidence type="ECO:0000256" key="1">
    <source>
        <dbReference type="ARBA" id="ARBA00001913"/>
    </source>
</evidence>
<keyword evidence="5" id="KW-0378">Hydrolase</keyword>
<gene>
    <name evidence="9" type="ORF">EWE74_17050</name>
</gene>
<accession>A0A4Q6XGX5</accession>
<evidence type="ECO:0000256" key="2">
    <source>
        <dbReference type="ARBA" id="ARBA00008779"/>
    </source>
</evidence>
<evidence type="ECO:0000256" key="3">
    <source>
        <dbReference type="ARBA" id="ARBA00022723"/>
    </source>
</evidence>
<dbReference type="Pfam" id="PF00884">
    <property type="entry name" value="Sulfatase"/>
    <property type="match status" value="1"/>
</dbReference>
<feature type="signal peptide" evidence="7">
    <location>
        <begin position="1"/>
        <end position="26"/>
    </location>
</feature>
<organism evidence="9 10">
    <name type="scientific">Sphingobacterium corticibacterium</name>
    <dbReference type="NCBI Taxonomy" id="2484746"/>
    <lineage>
        <taxon>Bacteria</taxon>
        <taxon>Pseudomonadati</taxon>
        <taxon>Bacteroidota</taxon>
        <taxon>Sphingobacteriia</taxon>
        <taxon>Sphingobacteriales</taxon>
        <taxon>Sphingobacteriaceae</taxon>
        <taxon>Sphingobacterium</taxon>
    </lineage>
</organism>